<evidence type="ECO:0000313" key="3">
    <source>
        <dbReference type="Proteomes" id="UP000664781"/>
    </source>
</evidence>
<keyword evidence="3" id="KW-1185">Reference proteome</keyword>
<dbReference type="Pfam" id="PF13560">
    <property type="entry name" value="HTH_31"/>
    <property type="match status" value="1"/>
</dbReference>
<proteinExistence type="predicted"/>
<reference evidence="2" key="1">
    <citation type="submission" date="2021-03" db="EMBL/GenBank/DDBJ databases">
        <title>Streptomyces strains.</title>
        <authorList>
            <person name="Lund M.B."/>
            <person name="Toerring T."/>
        </authorList>
    </citation>
    <scope>NUCLEOTIDE SEQUENCE</scope>
    <source>
        <strain evidence="2">JCM 4242</strain>
    </source>
</reference>
<dbReference type="PROSITE" id="PS50943">
    <property type="entry name" value="HTH_CROC1"/>
    <property type="match status" value="1"/>
</dbReference>
<organism evidence="2 3">
    <name type="scientific">Streptomyces triculaminicus</name>
    <dbReference type="NCBI Taxonomy" id="2816232"/>
    <lineage>
        <taxon>Bacteria</taxon>
        <taxon>Bacillati</taxon>
        <taxon>Actinomycetota</taxon>
        <taxon>Actinomycetes</taxon>
        <taxon>Kitasatosporales</taxon>
        <taxon>Streptomycetaceae</taxon>
        <taxon>Streptomyces</taxon>
    </lineage>
</organism>
<dbReference type="SUPFAM" id="SSF47413">
    <property type="entry name" value="lambda repressor-like DNA-binding domains"/>
    <property type="match status" value="1"/>
</dbReference>
<name>A0A939FVN9_9ACTN</name>
<dbReference type="CDD" id="cd00093">
    <property type="entry name" value="HTH_XRE"/>
    <property type="match status" value="1"/>
</dbReference>
<accession>A0A939FVN9</accession>
<dbReference type="InterPro" id="IPR043917">
    <property type="entry name" value="DUF5753"/>
</dbReference>
<dbReference type="Gene3D" id="1.10.260.40">
    <property type="entry name" value="lambda repressor-like DNA-binding domains"/>
    <property type="match status" value="1"/>
</dbReference>
<dbReference type="RefSeq" id="WP_207248630.1">
    <property type="nucleotide sequence ID" value="NZ_JAFMOF010000005.1"/>
</dbReference>
<dbReference type="Proteomes" id="UP000664781">
    <property type="component" value="Unassembled WGS sequence"/>
</dbReference>
<feature type="domain" description="HTH cro/C1-type" evidence="1">
    <location>
        <begin position="18"/>
        <end position="72"/>
    </location>
</feature>
<sequence>MPVRNNSTARQLRLGVELRKLRERAGVSSTEAGRLLGTSQAQISNIEAGRVGVSAERVRAMARNYSCTHMELVDALASMAVERSRGWWWEYQGTLPAGLLDLAEAERHATCLRVAQAITIPGLLQTPEHARAIFREFVPTLMPHEVEYRVSHRIKRQEILFRSDPPPYTAIIHEAALRMQFGGAETARAQLSHVIDMSERDHVTVVVIPFDGTSFPISGHGVDYFHGPVPQLDTVALDITHGCALVDTQTHLERYHLTLDRMEKVALPPGPSRELIHSIARAT</sequence>
<dbReference type="SMART" id="SM00530">
    <property type="entry name" value="HTH_XRE"/>
    <property type="match status" value="1"/>
</dbReference>
<dbReference type="GO" id="GO:0003677">
    <property type="term" value="F:DNA binding"/>
    <property type="evidence" value="ECO:0007669"/>
    <property type="project" value="InterPro"/>
</dbReference>
<dbReference type="AlphaFoldDB" id="A0A939FVN9"/>
<dbReference type="InterPro" id="IPR001387">
    <property type="entry name" value="Cro/C1-type_HTH"/>
</dbReference>
<evidence type="ECO:0000313" key="2">
    <source>
        <dbReference type="EMBL" id="MBO0656920.1"/>
    </source>
</evidence>
<protein>
    <submittedName>
        <fullName evidence="2">Helix-turn-helix domain-containing protein</fullName>
    </submittedName>
</protein>
<gene>
    <name evidence="2" type="ORF">J1792_30525</name>
</gene>
<dbReference type="EMBL" id="JAFMOF010000005">
    <property type="protein sequence ID" value="MBO0656920.1"/>
    <property type="molecule type" value="Genomic_DNA"/>
</dbReference>
<dbReference type="Pfam" id="PF19054">
    <property type="entry name" value="DUF5753"/>
    <property type="match status" value="1"/>
</dbReference>
<evidence type="ECO:0000259" key="1">
    <source>
        <dbReference type="PROSITE" id="PS50943"/>
    </source>
</evidence>
<dbReference type="InterPro" id="IPR010982">
    <property type="entry name" value="Lambda_DNA-bd_dom_sf"/>
</dbReference>
<comment type="caution">
    <text evidence="2">The sequence shown here is derived from an EMBL/GenBank/DDBJ whole genome shotgun (WGS) entry which is preliminary data.</text>
</comment>